<dbReference type="KEGG" id="ure:UREG_07479"/>
<dbReference type="PANTHER" id="PTHR43968">
    <property type="match status" value="1"/>
</dbReference>
<dbReference type="SUPFAM" id="SSF47616">
    <property type="entry name" value="GST C-terminal domain-like"/>
    <property type="match status" value="1"/>
</dbReference>
<dbReference type="InterPro" id="IPR036282">
    <property type="entry name" value="Glutathione-S-Trfase_C_sf"/>
</dbReference>
<dbReference type="InterPro" id="IPR050983">
    <property type="entry name" value="GST_Omega/HSP26"/>
</dbReference>
<evidence type="ECO:0000313" key="2">
    <source>
        <dbReference type="EMBL" id="EEP82614.1"/>
    </source>
</evidence>
<dbReference type="AlphaFoldDB" id="C4JZ78"/>
<dbReference type="VEuPathDB" id="FungiDB:UREG_07479"/>
<dbReference type="SUPFAM" id="SSF52833">
    <property type="entry name" value="Thioredoxin-like"/>
    <property type="match status" value="1"/>
</dbReference>
<gene>
    <name evidence="2" type="ORF">UREG_07479</name>
</gene>
<organism evidence="2 3">
    <name type="scientific">Uncinocarpus reesii (strain UAMH 1704)</name>
    <dbReference type="NCBI Taxonomy" id="336963"/>
    <lineage>
        <taxon>Eukaryota</taxon>
        <taxon>Fungi</taxon>
        <taxon>Dikarya</taxon>
        <taxon>Ascomycota</taxon>
        <taxon>Pezizomycotina</taxon>
        <taxon>Eurotiomycetes</taxon>
        <taxon>Eurotiomycetidae</taxon>
        <taxon>Onygenales</taxon>
        <taxon>Onygenaceae</taxon>
        <taxon>Uncinocarpus</taxon>
    </lineage>
</organism>
<dbReference type="Gene3D" id="1.20.1050.10">
    <property type="match status" value="1"/>
</dbReference>
<dbReference type="HOGENOM" id="CLU_070658_1_0_1"/>
<sequence>MDYYAIPYKPMISSLEQSTSLSHSRLVPALSVPLPDNPIQITDSLAILEFLAESHPDLPLWPRDRALRALARSAVARMHSGLCRALQTTYHTNFLGRYTGNVPLSAEARVEVERVLALWGELRRETARRLGELGGEDGGFLCGEFGIVDSFFWPVLWRFRSYGLPLVSATPEALAWMKQMWSDPKMREIQRDYHRQGERPETAIPAYDDIFKDLSDVQYSWFPEDWEFYA</sequence>
<dbReference type="STRING" id="336963.C4JZ78"/>
<accession>C4JZ78</accession>
<dbReference type="InterPro" id="IPR010987">
    <property type="entry name" value="Glutathione-S-Trfase_C-like"/>
</dbReference>
<protein>
    <recommendedName>
        <fullName evidence="1">GST C-terminal domain-containing protein</fullName>
    </recommendedName>
</protein>
<dbReference type="RefSeq" id="XP_002582706.1">
    <property type="nucleotide sequence ID" value="XM_002582660.1"/>
</dbReference>
<dbReference type="GeneID" id="8439947"/>
<proteinExistence type="predicted"/>
<dbReference type="Pfam" id="PF13410">
    <property type="entry name" value="GST_C_2"/>
    <property type="match status" value="1"/>
</dbReference>
<feature type="domain" description="GST C-terminal" evidence="1">
    <location>
        <begin position="64"/>
        <end position="204"/>
    </location>
</feature>
<dbReference type="OMA" id="YQLYIAN"/>
<dbReference type="InterPro" id="IPR036249">
    <property type="entry name" value="Thioredoxin-like_sf"/>
</dbReference>
<dbReference type="PANTHER" id="PTHR43968:SF6">
    <property type="entry name" value="GLUTATHIONE S-TRANSFERASE OMEGA"/>
    <property type="match status" value="1"/>
</dbReference>
<dbReference type="Proteomes" id="UP000002058">
    <property type="component" value="Unassembled WGS sequence"/>
</dbReference>
<keyword evidence="3" id="KW-1185">Reference proteome</keyword>
<dbReference type="OrthoDB" id="249703at2759"/>
<evidence type="ECO:0000259" key="1">
    <source>
        <dbReference type="PROSITE" id="PS50405"/>
    </source>
</evidence>
<evidence type="ECO:0000313" key="3">
    <source>
        <dbReference type="Proteomes" id="UP000002058"/>
    </source>
</evidence>
<dbReference type="EMBL" id="CH476619">
    <property type="protein sequence ID" value="EEP82614.1"/>
    <property type="molecule type" value="Genomic_DNA"/>
</dbReference>
<name>C4JZ78_UNCRE</name>
<dbReference type="InParanoid" id="C4JZ78"/>
<dbReference type="eggNOG" id="ENOG502S6XX">
    <property type="taxonomic scope" value="Eukaryota"/>
</dbReference>
<reference evidence="3" key="1">
    <citation type="journal article" date="2009" name="Genome Res.">
        <title>Comparative genomic analyses of the human fungal pathogens Coccidioides and their relatives.</title>
        <authorList>
            <person name="Sharpton T.J."/>
            <person name="Stajich J.E."/>
            <person name="Rounsley S.D."/>
            <person name="Gardner M.J."/>
            <person name="Wortman J.R."/>
            <person name="Jordar V.S."/>
            <person name="Maiti R."/>
            <person name="Kodira C.D."/>
            <person name="Neafsey D.E."/>
            <person name="Zeng Q."/>
            <person name="Hung C.-Y."/>
            <person name="McMahan C."/>
            <person name="Muszewska A."/>
            <person name="Grynberg M."/>
            <person name="Mandel M.A."/>
            <person name="Kellner E.M."/>
            <person name="Barker B.M."/>
            <person name="Galgiani J.N."/>
            <person name="Orbach M.J."/>
            <person name="Kirkland T.N."/>
            <person name="Cole G.T."/>
            <person name="Henn M.R."/>
            <person name="Birren B.W."/>
            <person name="Taylor J.W."/>
        </authorList>
    </citation>
    <scope>NUCLEOTIDE SEQUENCE [LARGE SCALE GENOMIC DNA]</scope>
    <source>
        <strain evidence="3">UAMH 1704</strain>
    </source>
</reference>
<dbReference type="PROSITE" id="PS50405">
    <property type="entry name" value="GST_CTER"/>
    <property type="match status" value="1"/>
</dbReference>
<dbReference type="GO" id="GO:0005737">
    <property type="term" value="C:cytoplasm"/>
    <property type="evidence" value="ECO:0007669"/>
    <property type="project" value="TreeGrafter"/>
</dbReference>